<keyword evidence="10 11" id="KW-0472">Membrane</keyword>
<evidence type="ECO:0000256" key="3">
    <source>
        <dbReference type="ARBA" id="ARBA00004953"/>
    </source>
</evidence>
<protein>
    <recommendedName>
        <fullName evidence="5 11">Probable cobalamin biosynthesis protein CobD</fullName>
    </recommendedName>
</protein>
<evidence type="ECO:0000256" key="11">
    <source>
        <dbReference type="HAMAP-Rule" id="MF_00024"/>
    </source>
</evidence>
<dbReference type="Proteomes" id="UP001451606">
    <property type="component" value="Chromosome"/>
</dbReference>
<keyword evidence="9 11" id="KW-1133">Transmembrane helix</keyword>
<gene>
    <name evidence="11" type="primary">cobD</name>
    <name evidence="12" type="ORF">OXIME_000956</name>
</gene>
<dbReference type="InterPro" id="IPR004485">
    <property type="entry name" value="Cobalamin_biosynth_CobD/CbiB"/>
</dbReference>
<evidence type="ECO:0000256" key="5">
    <source>
        <dbReference type="ARBA" id="ARBA00016185"/>
    </source>
</evidence>
<dbReference type="NCBIfam" id="NF002281">
    <property type="entry name" value="PRK01209.2-5"/>
    <property type="match status" value="1"/>
</dbReference>
<comment type="caution">
    <text evidence="11">Lacks conserved residue(s) required for the propagation of feature annotation.</text>
</comment>
<keyword evidence="8 11" id="KW-0812">Transmembrane</keyword>
<keyword evidence="6 11" id="KW-1003">Cell membrane</keyword>
<dbReference type="GO" id="GO:0009236">
    <property type="term" value="P:cobalamin biosynthetic process"/>
    <property type="evidence" value="ECO:0007669"/>
    <property type="project" value="UniProtKB-UniRule"/>
</dbReference>
<evidence type="ECO:0000256" key="1">
    <source>
        <dbReference type="ARBA" id="ARBA00003384"/>
    </source>
</evidence>
<evidence type="ECO:0000256" key="6">
    <source>
        <dbReference type="ARBA" id="ARBA00022475"/>
    </source>
</evidence>
<dbReference type="Pfam" id="PF03186">
    <property type="entry name" value="CobD_Cbib"/>
    <property type="match status" value="1"/>
</dbReference>
<comment type="pathway">
    <text evidence="3 11">Cofactor biosynthesis; adenosylcobalamin biosynthesis.</text>
</comment>
<comment type="function">
    <text evidence="1 11">Converts cobyric acid to cobinamide by the addition of aminopropanol on the F carboxylic group.</text>
</comment>
<dbReference type="GeneID" id="95967692"/>
<accession>A0AAX4NG03</accession>
<evidence type="ECO:0000256" key="2">
    <source>
        <dbReference type="ARBA" id="ARBA00004651"/>
    </source>
</evidence>
<dbReference type="HAMAP" id="MF_00024">
    <property type="entry name" value="CobD_CbiB"/>
    <property type="match status" value="1"/>
</dbReference>
<evidence type="ECO:0000256" key="7">
    <source>
        <dbReference type="ARBA" id="ARBA00022573"/>
    </source>
</evidence>
<evidence type="ECO:0000256" key="9">
    <source>
        <dbReference type="ARBA" id="ARBA00022989"/>
    </source>
</evidence>
<dbReference type="AlphaFoldDB" id="A0AAX4NG03"/>
<comment type="similarity">
    <text evidence="4 11">Belongs to the CobD/CbiB family.</text>
</comment>
<proteinExistence type="inferred from homology"/>
<evidence type="ECO:0000256" key="10">
    <source>
        <dbReference type="ARBA" id="ARBA00023136"/>
    </source>
</evidence>
<evidence type="ECO:0000313" key="13">
    <source>
        <dbReference type="Proteomes" id="UP001451606"/>
    </source>
</evidence>
<feature type="transmembrane region" description="Helical" evidence="11">
    <location>
        <begin position="55"/>
        <end position="75"/>
    </location>
</feature>
<dbReference type="PANTHER" id="PTHR34308:SF1">
    <property type="entry name" value="COBALAMIN BIOSYNTHESIS PROTEIN CBIB"/>
    <property type="match status" value="1"/>
</dbReference>
<comment type="subcellular location">
    <subcellularLocation>
        <location evidence="2 11">Cell membrane</location>
        <topology evidence="2 11">Multi-pass membrane protein</topology>
    </subcellularLocation>
</comment>
<dbReference type="GO" id="GO:0005886">
    <property type="term" value="C:plasma membrane"/>
    <property type="evidence" value="ECO:0007669"/>
    <property type="project" value="UniProtKB-SubCell"/>
</dbReference>
<evidence type="ECO:0000313" key="12">
    <source>
        <dbReference type="EMBL" id="WYY00386.1"/>
    </source>
</evidence>
<feature type="transmembrane region" description="Helical" evidence="11">
    <location>
        <begin position="81"/>
        <end position="98"/>
    </location>
</feature>
<dbReference type="EMBL" id="CP133772">
    <property type="protein sequence ID" value="WYY00386.1"/>
    <property type="molecule type" value="Genomic_DNA"/>
</dbReference>
<sequence>MNQILSTVPVIILLISILVDQLMGEPKNSLHPVAFIGKAIEKADPIFRHLKPEKFGGLIMVLFLTSAIVIFVLAIQYISAIYIFLYMAISAIMLKFSFSLRSMKDHVIPIIESIENGNLDEARRKTSMIVRRDTSALDSHLLCSAAIETIAEGFVDGVTGPLFYYPFLGVAGSFIQRIINTFDSMIGYRDERNLRFGWFAAKSDTVLNFIPARLGAFFIWTASRMRGHKTYFRSIFAEASKTESRNGGWPMGSMAVSLRVKLEKKGHYVLGNTSRTPDTEDVREALTIYMLAFWLYAIIFLIPVTILVFLTINSIIPLFI</sequence>
<evidence type="ECO:0000256" key="8">
    <source>
        <dbReference type="ARBA" id="ARBA00022692"/>
    </source>
</evidence>
<evidence type="ECO:0000256" key="4">
    <source>
        <dbReference type="ARBA" id="ARBA00006263"/>
    </source>
</evidence>
<keyword evidence="7 11" id="KW-0169">Cobalamin biosynthesis</keyword>
<dbReference type="PANTHER" id="PTHR34308">
    <property type="entry name" value="COBALAMIN BIOSYNTHESIS PROTEIN CBIB"/>
    <property type="match status" value="1"/>
</dbReference>
<dbReference type="GO" id="GO:0048472">
    <property type="term" value="F:threonine-phosphate decarboxylase activity"/>
    <property type="evidence" value="ECO:0007669"/>
    <property type="project" value="InterPro"/>
</dbReference>
<dbReference type="NCBIfam" id="TIGR00380">
    <property type="entry name" value="cobal_cbiB"/>
    <property type="match status" value="1"/>
</dbReference>
<name>A0AAX4NG03_9ARCH</name>
<organism evidence="12 13">
    <name type="scientific">Oxyplasma meridianum</name>
    <dbReference type="NCBI Taxonomy" id="3073602"/>
    <lineage>
        <taxon>Archaea</taxon>
        <taxon>Methanobacteriati</taxon>
        <taxon>Thermoplasmatota</taxon>
        <taxon>Thermoplasmata</taxon>
        <taxon>Thermoplasmatales</taxon>
        <taxon>Thermoplasmataceae</taxon>
        <taxon>Oxyplasma</taxon>
    </lineage>
</organism>
<keyword evidence="13" id="KW-1185">Reference proteome</keyword>
<dbReference type="RefSeq" id="WP_393970725.1">
    <property type="nucleotide sequence ID" value="NZ_CP133772.1"/>
</dbReference>
<dbReference type="GO" id="GO:0015420">
    <property type="term" value="F:ABC-type vitamin B12 transporter activity"/>
    <property type="evidence" value="ECO:0007669"/>
    <property type="project" value="UniProtKB-UniRule"/>
</dbReference>
<reference evidence="12 13" key="1">
    <citation type="submission" date="2023-09" db="EMBL/GenBank/DDBJ databases">
        <authorList>
            <person name="Golyshina O.V."/>
            <person name="Lunev E.A."/>
            <person name="Bargiela R."/>
            <person name="Gaines M.C."/>
            <person name="Daum B."/>
            <person name="Bale N.J."/>
            <person name="Koenen M."/>
            <person name="Sinninghe Damst J.S."/>
            <person name="Yakimov M."/>
            <person name="Golyshin P.N."/>
        </authorList>
    </citation>
    <scope>NUCLEOTIDE SEQUENCE [LARGE SCALE GENOMIC DNA]</scope>
    <source>
        <strain evidence="12 13">M1</strain>
    </source>
</reference>
<dbReference type="KEGG" id="omr:OXIME_000956"/>
<feature type="transmembrane region" description="Helical" evidence="11">
    <location>
        <begin position="293"/>
        <end position="316"/>
    </location>
</feature>